<dbReference type="PANTHER" id="PTHR28289:SF1">
    <property type="entry name" value="DASH COMPLEX SUBUNIT HSK3"/>
    <property type="match status" value="1"/>
</dbReference>
<gene>
    <name evidence="1" type="ORF">FA14DRAFT_105053</name>
</gene>
<dbReference type="GO" id="GO:0042729">
    <property type="term" value="C:DASH complex"/>
    <property type="evidence" value="ECO:0007669"/>
    <property type="project" value="TreeGrafter"/>
</dbReference>
<dbReference type="PANTHER" id="PTHR28289">
    <property type="entry name" value="DASH COMPLEX SUBUNIT HSK3"/>
    <property type="match status" value="1"/>
</dbReference>
<sequence>MSGSATSTAKERHYAHLAAQLETLSGNIVDAQHHLGAAASQTRYIKSLGANQAAMFMAALHQVDQDSGS</sequence>
<reference evidence="1 2" key="1">
    <citation type="journal article" date="2018" name="Mol. Biol. Evol.">
        <title>Broad Genomic Sampling Reveals a Smut Pathogenic Ancestry of the Fungal Clade Ustilaginomycotina.</title>
        <authorList>
            <person name="Kijpornyongpan T."/>
            <person name="Mondo S.J."/>
            <person name="Barry K."/>
            <person name="Sandor L."/>
            <person name="Lee J."/>
            <person name="Lipzen A."/>
            <person name="Pangilinan J."/>
            <person name="LaButti K."/>
            <person name="Hainaut M."/>
            <person name="Henrissat B."/>
            <person name="Grigoriev I.V."/>
            <person name="Spatafora J.W."/>
            <person name="Aime M.C."/>
        </authorList>
    </citation>
    <scope>NUCLEOTIDE SEQUENCE [LARGE SCALE GENOMIC DNA]</scope>
    <source>
        <strain evidence="1 2">MCA 3882</strain>
    </source>
</reference>
<evidence type="ECO:0000313" key="2">
    <source>
        <dbReference type="Proteomes" id="UP000245771"/>
    </source>
</evidence>
<name>A0A316VJK9_9BASI</name>
<dbReference type="GO" id="GO:0008608">
    <property type="term" value="P:attachment of spindle microtubules to kinetochore"/>
    <property type="evidence" value="ECO:0007669"/>
    <property type="project" value="InterPro"/>
</dbReference>
<dbReference type="RefSeq" id="XP_025358169.1">
    <property type="nucleotide sequence ID" value="XM_025495726.1"/>
</dbReference>
<dbReference type="Pfam" id="PF08227">
    <property type="entry name" value="DASH_Hsk3"/>
    <property type="match status" value="1"/>
</dbReference>
<dbReference type="Proteomes" id="UP000245771">
    <property type="component" value="Unassembled WGS sequence"/>
</dbReference>
<accession>A0A316VJK9</accession>
<dbReference type="InterPro" id="IPR013183">
    <property type="entry name" value="Hsk3-like"/>
</dbReference>
<dbReference type="GO" id="GO:0051010">
    <property type="term" value="F:microtubule plus-end binding"/>
    <property type="evidence" value="ECO:0007669"/>
    <property type="project" value="TreeGrafter"/>
</dbReference>
<evidence type="ECO:0000313" key="1">
    <source>
        <dbReference type="EMBL" id="PWN37867.1"/>
    </source>
</evidence>
<dbReference type="AlphaFoldDB" id="A0A316VJK9"/>
<dbReference type="InParanoid" id="A0A316VJK9"/>
<dbReference type="InterPro" id="IPR042332">
    <property type="entry name" value="Hsk3"/>
</dbReference>
<proteinExistence type="predicted"/>
<dbReference type="EMBL" id="KZ819602">
    <property type="protein sequence ID" value="PWN37867.1"/>
    <property type="molecule type" value="Genomic_DNA"/>
</dbReference>
<feature type="non-terminal residue" evidence="1">
    <location>
        <position position="69"/>
    </location>
</feature>
<dbReference type="OrthoDB" id="3358869at2759"/>
<keyword evidence="2" id="KW-1185">Reference proteome</keyword>
<dbReference type="GeneID" id="37017507"/>
<organism evidence="1 2">
    <name type="scientific">Meira miltonrushii</name>
    <dbReference type="NCBI Taxonomy" id="1280837"/>
    <lineage>
        <taxon>Eukaryota</taxon>
        <taxon>Fungi</taxon>
        <taxon>Dikarya</taxon>
        <taxon>Basidiomycota</taxon>
        <taxon>Ustilaginomycotina</taxon>
        <taxon>Exobasidiomycetes</taxon>
        <taxon>Exobasidiales</taxon>
        <taxon>Brachybasidiaceae</taxon>
        <taxon>Meira</taxon>
    </lineage>
</organism>
<protein>
    <submittedName>
        <fullName evidence="1">Uncharacterized protein</fullName>
    </submittedName>
</protein>